<feature type="transmembrane region" description="Helical" evidence="7">
    <location>
        <begin position="513"/>
        <end position="536"/>
    </location>
</feature>
<dbReference type="SUPFAM" id="SSF52540">
    <property type="entry name" value="P-loop containing nucleoside triphosphate hydrolases"/>
    <property type="match status" value="1"/>
</dbReference>
<comment type="caution">
    <text evidence="9">The sequence shown here is derived from an EMBL/GenBank/DDBJ whole genome shotgun (WGS) entry which is preliminary data.</text>
</comment>
<evidence type="ECO:0000256" key="2">
    <source>
        <dbReference type="ARBA" id="ARBA00006386"/>
    </source>
</evidence>
<dbReference type="Pfam" id="PF02492">
    <property type="entry name" value="cobW"/>
    <property type="match status" value="1"/>
</dbReference>
<comment type="similarity">
    <text evidence="2">Belongs to the UPF0718 family.</text>
</comment>
<evidence type="ECO:0000256" key="7">
    <source>
        <dbReference type="SAM" id="Phobius"/>
    </source>
</evidence>
<feature type="transmembrane region" description="Helical" evidence="7">
    <location>
        <begin position="351"/>
        <end position="372"/>
    </location>
</feature>
<dbReference type="STRING" id="398512.Bccel_0614"/>
<evidence type="ECO:0000256" key="1">
    <source>
        <dbReference type="ARBA" id="ARBA00004651"/>
    </source>
</evidence>
<dbReference type="AlphaFoldDB" id="A0A0L6JI00"/>
<dbReference type="RefSeq" id="WP_036943890.1">
    <property type="nucleotide sequence ID" value="NZ_JQKC01000024.1"/>
</dbReference>
<dbReference type="InterPro" id="IPR005524">
    <property type="entry name" value="DUF318"/>
</dbReference>
<dbReference type="PATRIC" id="fig|398512.5.peg.634"/>
<keyword evidence="3" id="KW-1003">Cell membrane</keyword>
<evidence type="ECO:0000256" key="6">
    <source>
        <dbReference type="ARBA" id="ARBA00023136"/>
    </source>
</evidence>
<feature type="transmembrane region" description="Helical" evidence="7">
    <location>
        <begin position="420"/>
        <end position="438"/>
    </location>
</feature>
<evidence type="ECO:0000313" key="9">
    <source>
        <dbReference type="EMBL" id="KNY25354.1"/>
    </source>
</evidence>
<feature type="transmembrane region" description="Helical" evidence="7">
    <location>
        <begin position="487"/>
        <end position="506"/>
    </location>
</feature>
<dbReference type="PANTHER" id="PTHR34184">
    <property type="entry name" value="UPF0718 PROTEIN YCGR"/>
    <property type="match status" value="1"/>
</dbReference>
<feature type="transmembrane region" description="Helical" evidence="7">
    <location>
        <begin position="450"/>
        <end position="475"/>
    </location>
</feature>
<dbReference type="eggNOG" id="COG0523">
    <property type="taxonomic scope" value="Bacteria"/>
</dbReference>
<dbReference type="InterPro" id="IPR003495">
    <property type="entry name" value="CobW/HypB/UreG_nucleotide-bd"/>
</dbReference>
<dbReference type="PANTHER" id="PTHR34184:SF4">
    <property type="entry name" value="UPF0718 PROTEIN YCGR"/>
    <property type="match status" value="1"/>
</dbReference>
<dbReference type="EMBL" id="LGTC01000001">
    <property type="protein sequence ID" value="KNY25354.1"/>
    <property type="molecule type" value="Genomic_DNA"/>
</dbReference>
<organism evidence="9 10">
    <name type="scientific">Pseudobacteroides cellulosolvens ATCC 35603 = DSM 2933</name>
    <dbReference type="NCBI Taxonomy" id="398512"/>
    <lineage>
        <taxon>Bacteria</taxon>
        <taxon>Bacillati</taxon>
        <taxon>Bacillota</taxon>
        <taxon>Clostridia</taxon>
        <taxon>Eubacteriales</taxon>
        <taxon>Oscillospiraceae</taxon>
        <taxon>Pseudobacteroides</taxon>
    </lineage>
</organism>
<keyword evidence="5 7" id="KW-1133">Transmembrane helix</keyword>
<dbReference type="eggNOG" id="COG0701">
    <property type="taxonomic scope" value="Bacteria"/>
</dbReference>
<feature type="domain" description="CobW/HypB/UreG nucleotide-binding" evidence="8">
    <location>
        <begin position="7"/>
        <end position="175"/>
    </location>
</feature>
<sequence length="537" mass="59758">MKTQIDIYTGFLSSGKTSLIKQVVAGKLKSKERILLILSEAGEEEICEDSYPYGNVYIKRILRDEVLEAAVVSEVYKKYLPNRIIIEQNGMSSLNELLDELEKKEVRRLCEIGNIINVVDCRMFDMLMSITGATLIEQVTNSDIVVLNYVSKVYEDRVNNLLRTIKTLNKSAEILKIDLPDDYGKYLEDTGIKNSEESFMKKAYNMVLPILFIIIAAYFLKTVLIVSEIDIISMDMSWLQGFNTIFISILMQAFPFLLIGVLVSSVIQVFVSRDMIVKYFPKSKASSFIAAIIGGLFFPVCDCAIVPVASRLVKKGVPIYTAVTFMLAAPIVNPIVIASTLYAFPGQPMLVVYRLFLGITIAVASGFMFLFFPDDEKKLMTGYESLMCNCIYCNTAASTDGIVNKISSVFKHAGEEFFDVGRFLITGALLTTIFQTAIPKDLLLEVSNSGIVSLVLMMAAAVILSVCSSSDAFIARSFANHFSMGSIMGFLVLGPMVDIKNILIMLGSFNRRFVMKFILIVCTLAFAILMLFASFYV</sequence>
<keyword evidence="10" id="KW-1185">Reference proteome</keyword>
<dbReference type="Proteomes" id="UP000036923">
    <property type="component" value="Unassembled WGS sequence"/>
</dbReference>
<feature type="transmembrane region" description="Helical" evidence="7">
    <location>
        <begin position="288"/>
        <end position="313"/>
    </location>
</feature>
<accession>A0A0L6JI00</accession>
<evidence type="ECO:0000313" key="10">
    <source>
        <dbReference type="Proteomes" id="UP000036923"/>
    </source>
</evidence>
<dbReference type="Pfam" id="PF03773">
    <property type="entry name" value="ArsP_1"/>
    <property type="match status" value="1"/>
</dbReference>
<proteinExistence type="inferred from homology"/>
<evidence type="ECO:0000259" key="8">
    <source>
        <dbReference type="Pfam" id="PF02492"/>
    </source>
</evidence>
<dbReference type="OrthoDB" id="9810876at2"/>
<evidence type="ECO:0000256" key="4">
    <source>
        <dbReference type="ARBA" id="ARBA00022692"/>
    </source>
</evidence>
<evidence type="ECO:0000256" key="3">
    <source>
        <dbReference type="ARBA" id="ARBA00022475"/>
    </source>
</evidence>
<protein>
    <recommendedName>
        <fullName evidence="8">CobW/HypB/UreG nucleotide-binding domain-containing protein</fullName>
    </recommendedName>
</protein>
<dbReference type="InterPro" id="IPR027417">
    <property type="entry name" value="P-loop_NTPase"/>
</dbReference>
<dbReference type="InterPro" id="IPR052923">
    <property type="entry name" value="UPF0718"/>
</dbReference>
<feature type="transmembrane region" description="Helical" evidence="7">
    <location>
        <begin position="245"/>
        <end position="267"/>
    </location>
</feature>
<feature type="transmembrane region" description="Helical" evidence="7">
    <location>
        <begin position="319"/>
        <end position="344"/>
    </location>
</feature>
<evidence type="ECO:0000256" key="5">
    <source>
        <dbReference type="ARBA" id="ARBA00022989"/>
    </source>
</evidence>
<feature type="transmembrane region" description="Helical" evidence="7">
    <location>
        <begin position="203"/>
        <end position="225"/>
    </location>
</feature>
<name>A0A0L6JI00_9FIRM</name>
<keyword evidence="4 7" id="KW-0812">Transmembrane</keyword>
<dbReference type="GO" id="GO:0005886">
    <property type="term" value="C:plasma membrane"/>
    <property type="evidence" value="ECO:0007669"/>
    <property type="project" value="UniProtKB-SubCell"/>
</dbReference>
<comment type="subcellular location">
    <subcellularLocation>
        <location evidence="1">Cell membrane</location>
        <topology evidence="1">Multi-pass membrane protein</topology>
    </subcellularLocation>
</comment>
<dbReference type="Gene3D" id="3.40.50.300">
    <property type="entry name" value="P-loop containing nucleotide triphosphate hydrolases"/>
    <property type="match status" value="1"/>
</dbReference>
<reference evidence="10" key="1">
    <citation type="submission" date="2015-07" db="EMBL/GenBank/DDBJ databases">
        <title>Near-Complete Genome Sequence of the Cellulolytic Bacterium Bacteroides (Pseudobacteroides) cellulosolvens ATCC 35603.</title>
        <authorList>
            <person name="Dassa B."/>
            <person name="Utturkar S.M."/>
            <person name="Klingeman D.M."/>
            <person name="Hurt R.A."/>
            <person name="Keller M."/>
            <person name="Xu J."/>
            <person name="Reddy Y.H.K."/>
            <person name="Borovok I."/>
            <person name="Grinberg I.R."/>
            <person name="Lamed R."/>
            <person name="Zhivin O."/>
            <person name="Bayer E.A."/>
            <person name="Brown S.D."/>
        </authorList>
    </citation>
    <scope>NUCLEOTIDE SEQUENCE [LARGE SCALE GENOMIC DNA]</scope>
    <source>
        <strain evidence="10">DSM 2933</strain>
    </source>
</reference>
<gene>
    <name evidence="9" type="ORF">Bccel_0614</name>
</gene>
<keyword evidence="6 7" id="KW-0472">Membrane</keyword>